<gene>
    <name evidence="2" type="ORF">EAS64_36465</name>
</gene>
<evidence type="ECO:0000256" key="1">
    <source>
        <dbReference type="SAM" id="Phobius"/>
    </source>
</evidence>
<keyword evidence="1" id="KW-0812">Transmembrane</keyword>
<accession>A0A6P2BPA2</accession>
<protein>
    <submittedName>
        <fullName evidence="2">Uncharacterized protein</fullName>
    </submittedName>
</protein>
<dbReference type="AlphaFoldDB" id="A0A6P2BPA2"/>
<keyword evidence="3" id="KW-1185">Reference proteome</keyword>
<sequence>MSMKDGMNERGFSRFTVNGYKLTRPFLASRSVGEAAAPDSVETADKEATRYLSAATQLDIDYAKSVVDRVFNEQLKALAPTFGVDVPVVVKWALKALRIRAIRDRWLTVILALQIFLIVVLILWWPWVWIPLVLLLLVAWMVVSWDYHERIHKAVIGKMLRDRFRPVDAPWPTNGGDRDRLDTVAARKDGNLVVFSGHEAFIGSGKLMAQQRILLDISGVKDDDGEAGKQPESFTSQDLHTAIVAAFDREHGLGKSLDNIRVYERLFVNGLHIQSDENLLPDRLRPPPTSVESSLLNAAAENPSPEARAYVCVEMPGWQGQLVVTQFIRAVYAGKSLFVEWTFMVLPPIRKEFRRIDTLYEFSSPLQLKDSLLAGLRALVPALARSPVRAFGAWRYPRLVRRRQLRRENAIKRGYLFDYGARTSIREDASGDQRQHYFLARDEIMYVLLAQQTLTRAVEDFLSEHGVDLGQFKDQVKVIFDSSINYNIGDISGSTGFAIGNNSSATVNEPKKEPK</sequence>
<dbReference type="EMBL" id="RPFW01000008">
    <property type="protein sequence ID" value="TVZ00842.1"/>
    <property type="molecule type" value="Genomic_DNA"/>
</dbReference>
<keyword evidence="1" id="KW-1133">Transmembrane helix</keyword>
<dbReference type="Proteomes" id="UP000460272">
    <property type="component" value="Unassembled WGS sequence"/>
</dbReference>
<organism evidence="2 3">
    <name type="scientific">Trebonia kvetii</name>
    <dbReference type="NCBI Taxonomy" id="2480626"/>
    <lineage>
        <taxon>Bacteria</taxon>
        <taxon>Bacillati</taxon>
        <taxon>Actinomycetota</taxon>
        <taxon>Actinomycetes</taxon>
        <taxon>Streptosporangiales</taxon>
        <taxon>Treboniaceae</taxon>
        <taxon>Trebonia</taxon>
    </lineage>
</organism>
<evidence type="ECO:0000313" key="3">
    <source>
        <dbReference type="Proteomes" id="UP000460272"/>
    </source>
</evidence>
<name>A0A6P2BPA2_9ACTN</name>
<reference evidence="2 3" key="1">
    <citation type="submission" date="2018-11" db="EMBL/GenBank/DDBJ databases">
        <title>Trebonia kvetii gen.nov., sp.nov., a novel acidophilic actinobacterium, and proposal of the new actinobacterial family Treboniaceae fam. nov.</title>
        <authorList>
            <person name="Rapoport D."/>
            <person name="Sagova-Mareckova M."/>
            <person name="Sedlacek I."/>
            <person name="Provaznik J."/>
            <person name="Kralova S."/>
            <person name="Pavlinic D."/>
            <person name="Benes V."/>
            <person name="Kopecky J."/>
        </authorList>
    </citation>
    <scope>NUCLEOTIDE SEQUENCE [LARGE SCALE GENOMIC DNA]</scope>
    <source>
        <strain evidence="2 3">15Tr583</strain>
    </source>
</reference>
<proteinExistence type="predicted"/>
<keyword evidence="1" id="KW-0472">Membrane</keyword>
<comment type="caution">
    <text evidence="2">The sequence shown here is derived from an EMBL/GenBank/DDBJ whole genome shotgun (WGS) entry which is preliminary data.</text>
</comment>
<dbReference type="OrthoDB" id="3078176at2"/>
<feature type="transmembrane region" description="Helical" evidence="1">
    <location>
        <begin position="106"/>
        <end position="124"/>
    </location>
</feature>
<evidence type="ECO:0000313" key="2">
    <source>
        <dbReference type="EMBL" id="TVZ00842.1"/>
    </source>
</evidence>
<dbReference type="RefSeq" id="WP_145860635.1">
    <property type="nucleotide sequence ID" value="NZ_RPFW01000008.1"/>
</dbReference>